<dbReference type="EMBL" id="BK016062">
    <property type="protein sequence ID" value="DAF91804.1"/>
    <property type="molecule type" value="Genomic_DNA"/>
</dbReference>
<name>A0A8S5UBG1_9CAUD</name>
<reference evidence="1" key="1">
    <citation type="journal article" date="2021" name="Proc. Natl. Acad. Sci. U.S.A.">
        <title>A Catalog of Tens of Thousands of Viruses from Human Metagenomes Reveals Hidden Associations with Chronic Diseases.</title>
        <authorList>
            <person name="Tisza M.J."/>
            <person name="Buck C.B."/>
        </authorList>
    </citation>
    <scope>NUCLEOTIDE SEQUENCE</scope>
    <source>
        <strain evidence="1">CtZkC8</strain>
    </source>
</reference>
<organism evidence="1">
    <name type="scientific">Podoviridae sp. ctZkC8</name>
    <dbReference type="NCBI Taxonomy" id="2825259"/>
    <lineage>
        <taxon>Viruses</taxon>
        <taxon>Duplodnaviria</taxon>
        <taxon>Heunggongvirae</taxon>
        <taxon>Uroviricota</taxon>
        <taxon>Caudoviricetes</taxon>
    </lineage>
</organism>
<evidence type="ECO:0000313" key="1">
    <source>
        <dbReference type="EMBL" id="DAF91804.1"/>
    </source>
</evidence>
<proteinExistence type="predicted"/>
<protein>
    <submittedName>
        <fullName evidence="1">Uncharacterized protein</fullName>
    </submittedName>
</protein>
<sequence length="46" mass="5585">MLKEKLNSMIKSFGRIRIEENTNRVRLLYVNRKLKEIRQVVNILIN</sequence>
<accession>A0A8S5UBG1</accession>